<dbReference type="HOGENOM" id="CLU_1245071_0_0_1"/>
<dbReference type="EMBL" id="DS989826">
    <property type="protein sequence ID" value="EFR03450.1"/>
    <property type="molecule type" value="Genomic_DNA"/>
</dbReference>
<evidence type="ECO:0000256" key="1">
    <source>
        <dbReference type="SAM" id="MobiDB-lite"/>
    </source>
</evidence>
<dbReference type="Proteomes" id="UP000002669">
    <property type="component" value="Unassembled WGS sequence"/>
</dbReference>
<evidence type="ECO:0000313" key="2">
    <source>
        <dbReference type="EMBL" id="EFR03450.1"/>
    </source>
</evidence>
<dbReference type="RefSeq" id="XP_003171904.1">
    <property type="nucleotide sequence ID" value="XM_003171856.1"/>
</dbReference>
<organism evidence="3">
    <name type="scientific">Arthroderma gypseum (strain ATCC MYA-4604 / CBS 118893)</name>
    <name type="common">Microsporum gypseum</name>
    <dbReference type="NCBI Taxonomy" id="535722"/>
    <lineage>
        <taxon>Eukaryota</taxon>
        <taxon>Fungi</taxon>
        <taxon>Dikarya</taxon>
        <taxon>Ascomycota</taxon>
        <taxon>Pezizomycotina</taxon>
        <taxon>Eurotiomycetes</taxon>
        <taxon>Eurotiomycetidae</taxon>
        <taxon>Onygenales</taxon>
        <taxon>Arthrodermataceae</taxon>
        <taxon>Nannizzia</taxon>
    </lineage>
</organism>
<reference evidence="3" key="1">
    <citation type="journal article" date="2012" name="MBio">
        <title>Comparative genome analysis of Trichophyton rubrum and related dermatophytes reveals candidate genes involved in infection.</title>
        <authorList>
            <person name="Martinez D.A."/>
            <person name="Oliver B.G."/>
            <person name="Graeser Y."/>
            <person name="Goldberg J.M."/>
            <person name="Li W."/>
            <person name="Martinez-Rossi N.M."/>
            <person name="Monod M."/>
            <person name="Shelest E."/>
            <person name="Barton R.C."/>
            <person name="Birch E."/>
            <person name="Brakhage A.A."/>
            <person name="Chen Z."/>
            <person name="Gurr S.J."/>
            <person name="Heiman D."/>
            <person name="Heitman J."/>
            <person name="Kosti I."/>
            <person name="Rossi A."/>
            <person name="Saif S."/>
            <person name="Samalova M."/>
            <person name="Saunders C.W."/>
            <person name="Shea T."/>
            <person name="Summerbell R.C."/>
            <person name="Xu J."/>
            <person name="Young S."/>
            <person name="Zeng Q."/>
            <person name="Birren B.W."/>
            <person name="Cuomo C.A."/>
            <person name="White T.C."/>
        </authorList>
    </citation>
    <scope>NUCLEOTIDE SEQUENCE [LARGE SCALE GENOMIC DNA]</scope>
    <source>
        <strain evidence="3">ATCC MYA-4604 / CBS 118893</strain>
    </source>
</reference>
<dbReference type="AlphaFoldDB" id="E4UZC0"/>
<feature type="region of interest" description="Disordered" evidence="1">
    <location>
        <begin position="124"/>
        <end position="146"/>
    </location>
</feature>
<protein>
    <submittedName>
        <fullName evidence="2">Uncharacterized protein</fullName>
    </submittedName>
</protein>
<dbReference type="VEuPathDB" id="FungiDB:MGYG_06448"/>
<keyword evidence="3" id="KW-1185">Reference proteome</keyword>
<evidence type="ECO:0000313" key="3">
    <source>
        <dbReference type="Proteomes" id="UP000002669"/>
    </source>
</evidence>
<dbReference type="InParanoid" id="E4UZC0"/>
<proteinExistence type="predicted"/>
<accession>E4UZC0</accession>
<name>E4UZC0_ARTGP</name>
<gene>
    <name evidence="2" type="ORF">MGYG_06448</name>
</gene>
<sequence>MQITHVIYNRMTYAKEGSPRSLAVNIDPVWKRYQRHREKKNKRFRFGRVLLECESHGGWEARRGIRPRQAESEKEQQTRGVFFFCTLKGIGAGIERRHQEHVIVENRIWSDRLTLAHREFGGFESKRKKKMKRQKRKKRRMKGKAKASKFHQAKQALYLHTGGLGLPKQNTSGGLSTATLTLLSMRDAPKQVNPCFKFLYTEYGHQAASGELILRIYDGFPR</sequence>
<feature type="compositionally biased region" description="Basic residues" evidence="1">
    <location>
        <begin position="126"/>
        <end position="146"/>
    </location>
</feature>
<dbReference type="GeneID" id="10027163"/>